<proteinExistence type="predicted"/>
<dbReference type="EMBL" id="JADJZA010000007">
    <property type="protein sequence ID" value="MBK9297789.1"/>
    <property type="molecule type" value="Genomic_DNA"/>
</dbReference>
<protein>
    <submittedName>
        <fullName evidence="3">DUF1990 domain-containing protein</fullName>
    </submittedName>
</protein>
<feature type="region of interest" description="Disordered" evidence="1">
    <location>
        <begin position="109"/>
        <end position="225"/>
    </location>
</feature>
<gene>
    <name evidence="3" type="ORF">IPN02_13350</name>
</gene>
<evidence type="ECO:0000259" key="2">
    <source>
        <dbReference type="Pfam" id="PF09348"/>
    </source>
</evidence>
<evidence type="ECO:0000256" key="1">
    <source>
        <dbReference type="SAM" id="MobiDB-lite"/>
    </source>
</evidence>
<feature type="compositionally biased region" description="Basic residues" evidence="1">
    <location>
        <begin position="139"/>
        <end position="154"/>
    </location>
</feature>
<dbReference type="AlphaFoldDB" id="A0A936NDT1"/>
<comment type="caution">
    <text evidence="3">The sequence shown here is derived from an EMBL/GenBank/DDBJ whole genome shotgun (WGS) entry which is preliminary data.</text>
</comment>
<feature type="domain" description="DUF1990" evidence="2">
    <location>
        <begin position="4"/>
        <end position="112"/>
    </location>
</feature>
<accession>A0A936NDT1</accession>
<evidence type="ECO:0000313" key="3">
    <source>
        <dbReference type="EMBL" id="MBK9297789.1"/>
    </source>
</evidence>
<evidence type="ECO:0000313" key="4">
    <source>
        <dbReference type="Proteomes" id="UP000727993"/>
    </source>
</evidence>
<dbReference type="Pfam" id="PF09348">
    <property type="entry name" value="DUF1990"/>
    <property type="match status" value="1"/>
</dbReference>
<sequence>MAHSPTPPGYRRDRWTRRADHDDFDAARRAITTWAAQRTAGLTLSPPTPDIAVDTTLAFAYPIGPGSVTGTCRIVEVIDEPDRFGFVYATLPHHPEQGEELFLVERDGEGTISPHRGGVATRQPDHPHRPPGHALLPAPRHRSLPRGPHRRSGRKHEPPLRSVGSRRSASGCYHAVTKIGRGNRSGRRPHLGSTRAADTPPANHPEETCPKQSSSQPPAARSVGP</sequence>
<dbReference type="InterPro" id="IPR018960">
    <property type="entry name" value="DUF1990"/>
</dbReference>
<reference evidence="3 4" key="1">
    <citation type="submission" date="2020-10" db="EMBL/GenBank/DDBJ databases">
        <title>Connecting structure to function with the recovery of over 1000 high-quality activated sludge metagenome-assembled genomes encoding full-length rRNA genes using long-read sequencing.</title>
        <authorList>
            <person name="Singleton C.M."/>
            <person name="Petriglieri F."/>
            <person name="Kristensen J.M."/>
            <person name="Kirkegaard R.H."/>
            <person name="Michaelsen T.Y."/>
            <person name="Andersen M.H."/>
            <person name="Karst S.M."/>
            <person name="Dueholm M.S."/>
            <person name="Nielsen P.H."/>
            <person name="Albertsen M."/>
        </authorList>
    </citation>
    <scope>NUCLEOTIDE SEQUENCE [LARGE SCALE GENOMIC DNA]</scope>
    <source>
        <strain evidence="3">Lyne_18-Q3-R50-59_MAXAC.006</strain>
    </source>
</reference>
<dbReference type="Proteomes" id="UP000727993">
    <property type="component" value="Unassembled WGS sequence"/>
</dbReference>
<name>A0A936NDT1_9ACTN</name>
<organism evidence="3 4">
    <name type="scientific">Candidatus Neomicrothrix subdominans</name>
    <dbReference type="NCBI Taxonomy" id="2954438"/>
    <lineage>
        <taxon>Bacteria</taxon>
        <taxon>Bacillati</taxon>
        <taxon>Actinomycetota</taxon>
        <taxon>Acidimicrobiia</taxon>
        <taxon>Acidimicrobiales</taxon>
        <taxon>Microthrixaceae</taxon>
        <taxon>Candidatus Neomicrothrix</taxon>
    </lineage>
</organism>